<keyword evidence="2" id="KW-1185">Reference proteome</keyword>
<sequence length="195" mass="21747">MKVFAGVCFLPGLTSRLLTSATVGLVNQGLPLILDKDLVWSGGNQSFTAFHAARENFASTSGDEVFAFIVQEKRQLSKPCLCPSTKICTIDIHWSNTTLRWVEDLPRIHPGYRLGLETPQPTIKVLQPMTFRFVVYGRAKAHVWFKPIHQHIQGRFLPSPNLFPEPILNYTHIEPILLPSGIADGLLGFTQTPNA</sequence>
<dbReference type="EMBL" id="QTSX02000720">
    <property type="protein sequence ID" value="KAJ9086440.1"/>
    <property type="molecule type" value="Genomic_DNA"/>
</dbReference>
<dbReference type="Proteomes" id="UP001165960">
    <property type="component" value="Unassembled WGS sequence"/>
</dbReference>
<organism evidence="1 2">
    <name type="scientific">Entomophthora muscae</name>
    <dbReference type="NCBI Taxonomy" id="34485"/>
    <lineage>
        <taxon>Eukaryota</taxon>
        <taxon>Fungi</taxon>
        <taxon>Fungi incertae sedis</taxon>
        <taxon>Zoopagomycota</taxon>
        <taxon>Entomophthoromycotina</taxon>
        <taxon>Entomophthoromycetes</taxon>
        <taxon>Entomophthorales</taxon>
        <taxon>Entomophthoraceae</taxon>
        <taxon>Entomophthora</taxon>
    </lineage>
</organism>
<evidence type="ECO:0000313" key="2">
    <source>
        <dbReference type="Proteomes" id="UP001165960"/>
    </source>
</evidence>
<proteinExistence type="predicted"/>
<evidence type="ECO:0000313" key="1">
    <source>
        <dbReference type="EMBL" id="KAJ9086440.1"/>
    </source>
</evidence>
<accession>A0ACC2UH80</accession>
<gene>
    <name evidence="1" type="ORF">DSO57_1004163</name>
</gene>
<reference evidence="1" key="1">
    <citation type="submission" date="2022-04" db="EMBL/GenBank/DDBJ databases">
        <title>Genome of the entomopathogenic fungus Entomophthora muscae.</title>
        <authorList>
            <person name="Elya C."/>
            <person name="Lovett B.R."/>
            <person name="Lee E."/>
            <person name="Macias A.M."/>
            <person name="Hajek A.E."/>
            <person name="De Bivort B.L."/>
            <person name="Kasson M.T."/>
            <person name="De Fine Licht H.H."/>
            <person name="Stajich J.E."/>
        </authorList>
    </citation>
    <scope>NUCLEOTIDE SEQUENCE</scope>
    <source>
        <strain evidence="1">Berkeley</strain>
    </source>
</reference>
<comment type="caution">
    <text evidence="1">The sequence shown here is derived from an EMBL/GenBank/DDBJ whole genome shotgun (WGS) entry which is preliminary data.</text>
</comment>
<protein>
    <submittedName>
        <fullName evidence="1">Uncharacterized protein</fullName>
    </submittedName>
</protein>
<name>A0ACC2UH80_9FUNG</name>